<protein>
    <submittedName>
        <fullName evidence="2">Uncharacterized protein</fullName>
    </submittedName>
</protein>
<keyword evidence="3" id="KW-1185">Reference proteome</keyword>
<dbReference type="RefSeq" id="WP_147366803.1">
    <property type="nucleotide sequence ID" value="NZ_BMCW01000001.1"/>
</dbReference>
<evidence type="ECO:0000313" key="2">
    <source>
        <dbReference type="EMBL" id="GGG48829.1"/>
    </source>
</evidence>
<proteinExistence type="predicted"/>
<dbReference type="EMBL" id="BMCW01000001">
    <property type="protein sequence ID" value="GGG48829.1"/>
    <property type="molecule type" value="Genomic_DNA"/>
</dbReference>
<organism evidence="2 3">
    <name type="scientific">Epilithonimonas arachidiradicis</name>
    <dbReference type="NCBI Taxonomy" id="1617282"/>
    <lineage>
        <taxon>Bacteria</taxon>
        <taxon>Pseudomonadati</taxon>
        <taxon>Bacteroidota</taxon>
        <taxon>Flavobacteriia</taxon>
        <taxon>Flavobacteriales</taxon>
        <taxon>Weeksellaceae</taxon>
        <taxon>Chryseobacterium group</taxon>
        <taxon>Epilithonimonas</taxon>
    </lineage>
</organism>
<feature type="region of interest" description="Disordered" evidence="1">
    <location>
        <begin position="1"/>
        <end position="24"/>
    </location>
</feature>
<evidence type="ECO:0000256" key="1">
    <source>
        <dbReference type="SAM" id="MobiDB-lite"/>
    </source>
</evidence>
<gene>
    <name evidence="2" type="ORF">GCM10007332_07940</name>
</gene>
<dbReference type="Proteomes" id="UP000658202">
    <property type="component" value="Unassembled WGS sequence"/>
</dbReference>
<comment type="caution">
    <text evidence="2">The sequence shown here is derived from an EMBL/GenBank/DDBJ whole genome shotgun (WGS) entry which is preliminary data.</text>
</comment>
<accession>A0ABQ1WWS9</accession>
<name>A0ABQ1WWS9_9FLAO</name>
<reference evidence="3" key="1">
    <citation type="journal article" date="2019" name="Int. J. Syst. Evol. Microbiol.">
        <title>The Global Catalogue of Microorganisms (GCM) 10K type strain sequencing project: providing services to taxonomists for standard genome sequencing and annotation.</title>
        <authorList>
            <consortium name="The Broad Institute Genomics Platform"/>
            <consortium name="The Broad Institute Genome Sequencing Center for Infectious Disease"/>
            <person name="Wu L."/>
            <person name="Ma J."/>
        </authorList>
    </citation>
    <scope>NUCLEOTIDE SEQUENCE [LARGE SCALE GENOMIC DNA]</scope>
    <source>
        <strain evidence="3">CCM 8490</strain>
    </source>
</reference>
<evidence type="ECO:0000313" key="3">
    <source>
        <dbReference type="Proteomes" id="UP000658202"/>
    </source>
</evidence>
<sequence>MSIIRPFEIKENQQNPPKSTSDKMAEQSAFANLKNIFNNDKRFAFKASAFKTILKIILTKSKLSISKKFPKQVKVG</sequence>